<comment type="caution">
    <text evidence="2">The sequence shown here is derived from an EMBL/GenBank/DDBJ whole genome shotgun (WGS) entry which is preliminary data.</text>
</comment>
<name>A0A9P4KBG3_9PLEO</name>
<accession>A0A9P4KBG3</accession>
<keyword evidence="3" id="KW-1185">Reference proteome</keyword>
<sequence>MSTEGTSQIIIPASAPLQDRSKSAAYIFIRELRDGATGILPNVLENPDAVQTGWYSPTALSPYPTSQQDTSIEGESCITQARGG</sequence>
<gene>
    <name evidence="2" type="ORF">CC78DRAFT_615273</name>
</gene>
<feature type="region of interest" description="Disordered" evidence="1">
    <location>
        <begin position="60"/>
        <end position="84"/>
    </location>
</feature>
<protein>
    <submittedName>
        <fullName evidence="2">Uncharacterized protein</fullName>
    </submittedName>
</protein>
<evidence type="ECO:0000256" key="1">
    <source>
        <dbReference type="SAM" id="MobiDB-lite"/>
    </source>
</evidence>
<reference evidence="3" key="1">
    <citation type="journal article" date="2020" name="Stud. Mycol.">
        <title>101 Dothideomycetes genomes: A test case for predicting lifestyles and emergence of pathogens.</title>
        <authorList>
            <person name="Haridas S."/>
            <person name="Albert R."/>
            <person name="Binder M."/>
            <person name="Bloem J."/>
            <person name="LaButti K."/>
            <person name="Salamov A."/>
            <person name="Andreopoulos B."/>
            <person name="Baker S."/>
            <person name="Barry K."/>
            <person name="Bills G."/>
            <person name="Bluhm B."/>
            <person name="Cannon C."/>
            <person name="Castanera R."/>
            <person name="Culley D."/>
            <person name="Daum C."/>
            <person name="Ezra D."/>
            <person name="Gonzalez J."/>
            <person name="Henrissat B."/>
            <person name="Kuo A."/>
            <person name="Liang C."/>
            <person name="Lipzen A."/>
            <person name="Lutzoni F."/>
            <person name="Magnuson J."/>
            <person name="Mondo S."/>
            <person name="Nolan M."/>
            <person name="Ohm R."/>
            <person name="Pangilinan J."/>
            <person name="Park H.-J."/>
            <person name="Ramirez L."/>
            <person name="Alfaro M."/>
            <person name="Sun H."/>
            <person name="Tritt A."/>
            <person name="Yoshinaga Y."/>
            <person name="Zwiers L.-H."/>
            <person name="Turgeon B."/>
            <person name="Goodwin S."/>
            <person name="Spatafora J."/>
            <person name="Crous P."/>
            <person name="Grigoriev I."/>
        </authorList>
    </citation>
    <scope>NUCLEOTIDE SEQUENCE [LARGE SCALE GENOMIC DNA]</scope>
    <source>
        <strain evidence="3">CBS 304.66</strain>
    </source>
</reference>
<dbReference type="AlphaFoldDB" id="A0A9P4KBG3"/>
<dbReference type="Proteomes" id="UP000800093">
    <property type="component" value="Unassembled WGS sequence"/>
</dbReference>
<dbReference type="EMBL" id="ML986600">
    <property type="protein sequence ID" value="KAF2266197.1"/>
    <property type="molecule type" value="Genomic_DNA"/>
</dbReference>
<evidence type="ECO:0000313" key="2">
    <source>
        <dbReference type="EMBL" id="KAF2266197.1"/>
    </source>
</evidence>
<organism evidence="2 3">
    <name type="scientific">Lojkania enalia</name>
    <dbReference type="NCBI Taxonomy" id="147567"/>
    <lineage>
        <taxon>Eukaryota</taxon>
        <taxon>Fungi</taxon>
        <taxon>Dikarya</taxon>
        <taxon>Ascomycota</taxon>
        <taxon>Pezizomycotina</taxon>
        <taxon>Dothideomycetes</taxon>
        <taxon>Pleosporomycetidae</taxon>
        <taxon>Pleosporales</taxon>
        <taxon>Pleosporales incertae sedis</taxon>
        <taxon>Lojkania</taxon>
    </lineage>
</organism>
<evidence type="ECO:0000313" key="3">
    <source>
        <dbReference type="Proteomes" id="UP000800093"/>
    </source>
</evidence>
<proteinExistence type="predicted"/>